<keyword evidence="5 9" id="KW-0812">Transmembrane</keyword>
<feature type="domain" description="Type II secretion system protein GspC N-terminal" evidence="10">
    <location>
        <begin position="67"/>
        <end position="127"/>
    </location>
</feature>
<evidence type="ECO:0000256" key="4">
    <source>
        <dbReference type="ARBA" id="ARBA00022519"/>
    </source>
</evidence>
<dbReference type="Pfam" id="PF11356">
    <property type="entry name" value="T2SSC"/>
    <property type="match status" value="1"/>
</dbReference>
<keyword evidence="3" id="KW-1003">Cell membrane</keyword>
<feature type="transmembrane region" description="Helical" evidence="9">
    <location>
        <begin position="12"/>
        <end position="31"/>
    </location>
</feature>
<dbReference type="AlphaFoldDB" id="A0A182UG42"/>
<dbReference type="InterPro" id="IPR024961">
    <property type="entry name" value="T2SS_GspC_N"/>
</dbReference>
<organism evidence="11 12">
    <name type="scientific">Anopheles melas</name>
    <dbReference type="NCBI Taxonomy" id="34690"/>
    <lineage>
        <taxon>Eukaryota</taxon>
        <taxon>Metazoa</taxon>
        <taxon>Ecdysozoa</taxon>
        <taxon>Arthropoda</taxon>
        <taxon>Hexapoda</taxon>
        <taxon>Insecta</taxon>
        <taxon>Pterygota</taxon>
        <taxon>Neoptera</taxon>
        <taxon>Endopterygota</taxon>
        <taxon>Diptera</taxon>
        <taxon>Nematocera</taxon>
        <taxon>Culicoidea</taxon>
        <taxon>Culicidae</taxon>
        <taxon>Anophelinae</taxon>
        <taxon>Anopheles</taxon>
    </lineage>
</organism>
<dbReference type="GO" id="GO:0015031">
    <property type="term" value="P:protein transport"/>
    <property type="evidence" value="ECO:0007669"/>
    <property type="project" value="UniProtKB-KW"/>
</dbReference>
<dbReference type="Proteomes" id="UP000075902">
    <property type="component" value="Unassembled WGS sequence"/>
</dbReference>
<evidence type="ECO:0000256" key="9">
    <source>
        <dbReference type="SAM" id="Phobius"/>
    </source>
</evidence>
<evidence type="ECO:0000313" key="12">
    <source>
        <dbReference type="Proteomes" id="UP000075902"/>
    </source>
</evidence>
<dbReference type="GO" id="GO:0005886">
    <property type="term" value="C:plasma membrane"/>
    <property type="evidence" value="ECO:0007669"/>
    <property type="project" value="UniProtKB-SubCell"/>
</dbReference>
<evidence type="ECO:0000256" key="6">
    <source>
        <dbReference type="ARBA" id="ARBA00022927"/>
    </source>
</evidence>
<keyword evidence="2" id="KW-0813">Transport</keyword>
<evidence type="ECO:0000256" key="2">
    <source>
        <dbReference type="ARBA" id="ARBA00022448"/>
    </source>
</evidence>
<dbReference type="EnsemblMetazoa" id="AMEC019782-RA">
    <property type="protein sequence ID" value="AMEC019782-PA"/>
    <property type="gene ID" value="AMEC019782"/>
</dbReference>
<reference evidence="12" key="1">
    <citation type="submission" date="2014-01" db="EMBL/GenBank/DDBJ databases">
        <title>The Genome Sequence of Anopheles melas CM1001059_A (V2).</title>
        <authorList>
            <consortium name="The Broad Institute Genomics Platform"/>
            <person name="Neafsey D.E."/>
            <person name="Besansky N."/>
            <person name="Howell P."/>
            <person name="Walton C."/>
            <person name="Young S.K."/>
            <person name="Zeng Q."/>
            <person name="Gargeya S."/>
            <person name="Fitzgerald M."/>
            <person name="Haas B."/>
            <person name="Abouelleil A."/>
            <person name="Allen A.W."/>
            <person name="Alvarado L."/>
            <person name="Arachchi H.M."/>
            <person name="Berlin A.M."/>
            <person name="Chapman S.B."/>
            <person name="Gainer-Dewar J."/>
            <person name="Goldberg J."/>
            <person name="Griggs A."/>
            <person name="Gujja S."/>
            <person name="Hansen M."/>
            <person name="Howarth C."/>
            <person name="Imamovic A."/>
            <person name="Ireland A."/>
            <person name="Larimer J."/>
            <person name="McCowan C."/>
            <person name="Murphy C."/>
            <person name="Pearson M."/>
            <person name="Poon T.W."/>
            <person name="Priest M."/>
            <person name="Roberts A."/>
            <person name="Saif S."/>
            <person name="Shea T."/>
            <person name="Sisk P."/>
            <person name="Sykes S."/>
            <person name="Wortman J."/>
            <person name="Nusbaum C."/>
            <person name="Birren B."/>
        </authorList>
    </citation>
    <scope>NUCLEOTIDE SEQUENCE [LARGE SCALE GENOMIC DNA]</scope>
    <source>
        <strain evidence="12">CM1001059</strain>
    </source>
</reference>
<keyword evidence="6" id="KW-0653">Protein transport</keyword>
<evidence type="ECO:0000256" key="1">
    <source>
        <dbReference type="ARBA" id="ARBA00004533"/>
    </source>
</evidence>
<name>A0A182UG42_9DIPT</name>
<comment type="subcellular location">
    <subcellularLocation>
        <location evidence="1">Cell inner membrane</location>
    </subcellularLocation>
</comment>
<evidence type="ECO:0000313" key="11">
    <source>
        <dbReference type="EnsemblMetazoa" id="AMEC019782-PA"/>
    </source>
</evidence>
<dbReference type="Gene3D" id="2.30.30.830">
    <property type="match status" value="1"/>
</dbReference>
<evidence type="ECO:0000256" key="8">
    <source>
        <dbReference type="ARBA" id="ARBA00023136"/>
    </source>
</evidence>
<keyword evidence="4" id="KW-0997">Cell inner membrane</keyword>
<protein>
    <recommendedName>
        <fullName evidence="10">Type II secretion system protein GspC N-terminal domain-containing protein</fullName>
    </recommendedName>
</protein>
<evidence type="ECO:0000259" key="10">
    <source>
        <dbReference type="Pfam" id="PF11356"/>
    </source>
</evidence>
<evidence type="ECO:0000256" key="5">
    <source>
        <dbReference type="ARBA" id="ARBA00022692"/>
    </source>
</evidence>
<evidence type="ECO:0000256" key="3">
    <source>
        <dbReference type="ARBA" id="ARBA00022475"/>
    </source>
</evidence>
<sequence length="141" mass="15203">MQWIRRPDPAALVQGAAILATLAGLATWYLLLSDPPPLEARASSATAVQVAVPEQPARWFARRSDSVTLQVTGLFAGPRGRVAILAVDGSSPQPFLVGEPLAEGVWLEAIEPDAVVIRRGERRERLAIPRLAQGPELPDLR</sequence>
<dbReference type="VEuPathDB" id="VectorBase:AMEC019782"/>
<accession>A0A182UG42</accession>
<keyword evidence="12" id="KW-1185">Reference proteome</keyword>
<evidence type="ECO:0000256" key="7">
    <source>
        <dbReference type="ARBA" id="ARBA00022989"/>
    </source>
</evidence>
<keyword evidence="8 9" id="KW-0472">Membrane</keyword>
<reference evidence="11" key="2">
    <citation type="submission" date="2020-05" db="UniProtKB">
        <authorList>
            <consortium name="EnsemblMetazoa"/>
        </authorList>
    </citation>
    <scope>IDENTIFICATION</scope>
    <source>
        <strain evidence="11">CM1001059</strain>
    </source>
</reference>
<keyword evidence="7 9" id="KW-1133">Transmembrane helix</keyword>
<proteinExistence type="predicted"/>